<reference evidence="1 2" key="1">
    <citation type="submission" date="2011-09" db="EMBL/GenBank/DDBJ databases">
        <title>The draft genome of Treponema saccharophilum DSM 2985.</title>
        <authorList>
            <consortium name="US DOE Joint Genome Institute (JGI-PGF)"/>
            <person name="Lucas S."/>
            <person name="Copeland A."/>
            <person name="Lapidus A."/>
            <person name="Glavina del Rio T."/>
            <person name="Dalin E."/>
            <person name="Tice H."/>
            <person name="Bruce D."/>
            <person name="Goodwin L."/>
            <person name="Pitluck S."/>
            <person name="Peters L."/>
            <person name="Kyrpides N."/>
            <person name="Mavromatis K."/>
            <person name="Ivanova N."/>
            <person name="Markowitz V."/>
            <person name="Cheng J.-F."/>
            <person name="Hugenholtz P."/>
            <person name="Woyke T."/>
            <person name="Wu D."/>
            <person name="Gronow S."/>
            <person name="Wellnitz S."/>
            <person name="Brambilla E."/>
            <person name="Klenk H.-P."/>
            <person name="Eisen J.A."/>
        </authorList>
    </citation>
    <scope>NUCLEOTIDE SEQUENCE [LARGE SCALE GENOMIC DNA]</scope>
    <source>
        <strain evidence="1 2">DSM 2985</strain>
    </source>
</reference>
<dbReference type="SUPFAM" id="SSF52058">
    <property type="entry name" value="L domain-like"/>
    <property type="match status" value="1"/>
</dbReference>
<organism evidence="1 2">
    <name type="scientific">Treponema saccharophilum DSM 2985</name>
    <dbReference type="NCBI Taxonomy" id="907348"/>
    <lineage>
        <taxon>Bacteria</taxon>
        <taxon>Pseudomonadati</taxon>
        <taxon>Spirochaetota</taxon>
        <taxon>Spirochaetia</taxon>
        <taxon>Spirochaetales</taxon>
        <taxon>Treponemataceae</taxon>
        <taxon>Treponema</taxon>
    </lineage>
</organism>
<accession>H7ELV6</accession>
<dbReference type="InterPro" id="IPR026906">
    <property type="entry name" value="LRR_5"/>
</dbReference>
<name>H7ELV6_9SPIR</name>
<dbReference type="EMBL" id="AGRW01000050">
    <property type="protein sequence ID" value="EIC01364.1"/>
    <property type="molecule type" value="Genomic_DNA"/>
</dbReference>
<dbReference type="InterPro" id="IPR032675">
    <property type="entry name" value="LRR_dom_sf"/>
</dbReference>
<evidence type="ECO:0000313" key="1">
    <source>
        <dbReference type="EMBL" id="EIC01364.1"/>
    </source>
</evidence>
<dbReference type="PATRIC" id="fig|907348.3.peg.1903"/>
<gene>
    <name evidence="1" type="ORF">TresaDRAFT_1256</name>
</gene>
<dbReference type="PANTHER" id="PTHR45661:SF3">
    <property type="entry name" value="IG-LIKE DOMAIN-CONTAINING PROTEIN"/>
    <property type="match status" value="1"/>
</dbReference>
<dbReference type="Gene3D" id="3.80.10.10">
    <property type="entry name" value="Ribonuclease Inhibitor"/>
    <property type="match status" value="2"/>
</dbReference>
<dbReference type="OrthoDB" id="361769at2"/>
<dbReference type="eggNOG" id="COG4886">
    <property type="taxonomic scope" value="Bacteria"/>
</dbReference>
<dbReference type="InterPro" id="IPR053139">
    <property type="entry name" value="Surface_bspA-like"/>
</dbReference>
<evidence type="ECO:0008006" key="3">
    <source>
        <dbReference type="Google" id="ProtNLM"/>
    </source>
</evidence>
<proteinExistence type="predicted"/>
<protein>
    <recommendedName>
        <fullName evidence="3">Leucine-rich repeat domain-containing protein</fullName>
    </recommendedName>
</protein>
<dbReference type="AlphaFoldDB" id="H7ELV6"/>
<dbReference type="Pfam" id="PF13306">
    <property type="entry name" value="LRR_5"/>
    <property type="match status" value="2"/>
</dbReference>
<sequence>MNDIEKENAKLNKIKQIQQVTATSLFSEAIKEKGIKDCSVEIIKSTMAENILLVNVKGNNVLLKASANVQEWIGDVQKIVDALSDETKSSNEIFDALMKTSLPPLEIPKKLANKVTLRRNKNGKARLFAQGILKNINFQSVKELELVGMTEIEEKALYHRFEDYKLKTLIIADGVKKIGSAAFCFDNLVSATLPDSVTECGSDIFKDCEKLTSLRLPKSLRVKDIFMIPEFLKHVTLSDAVTKIDGFFFLNCRSLESVEIPEGVTEIGMHSFEHCISLKSIRIPKNVVKINPCAFQDSENLSSIEFDGTVEQWNKMPKCPDWDDKVPAKVVHCTDGDAEK</sequence>
<evidence type="ECO:0000313" key="2">
    <source>
        <dbReference type="Proteomes" id="UP000003571"/>
    </source>
</evidence>
<dbReference type="Proteomes" id="UP000003571">
    <property type="component" value="Unassembled WGS sequence"/>
</dbReference>
<dbReference type="RefSeq" id="WP_002705061.1">
    <property type="nucleotide sequence ID" value="NZ_AGRW01000050.1"/>
</dbReference>
<comment type="caution">
    <text evidence="1">The sequence shown here is derived from an EMBL/GenBank/DDBJ whole genome shotgun (WGS) entry which is preliminary data.</text>
</comment>
<dbReference type="PANTHER" id="PTHR45661">
    <property type="entry name" value="SURFACE ANTIGEN"/>
    <property type="match status" value="1"/>
</dbReference>
<dbReference type="STRING" id="907348.TresaDRAFT_1256"/>
<keyword evidence="2" id="KW-1185">Reference proteome</keyword>